<organism evidence="1 2">
    <name type="scientific">Rugosimonospora acidiphila</name>
    <dbReference type="NCBI Taxonomy" id="556531"/>
    <lineage>
        <taxon>Bacteria</taxon>
        <taxon>Bacillati</taxon>
        <taxon>Actinomycetota</taxon>
        <taxon>Actinomycetes</taxon>
        <taxon>Micromonosporales</taxon>
        <taxon>Micromonosporaceae</taxon>
        <taxon>Rugosimonospora</taxon>
    </lineage>
</organism>
<evidence type="ECO:0008006" key="3">
    <source>
        <dbReference type="Google" id="ProtNLM"/>
    </source>
</evidence>
<protein>
    <recommendedName>
        <fullName evidence="3">DUF393 domain-containing protein</fullName>
    </recommendedName>
</protein>
<reference evidence="2" key="1">
    <citation type="journal article" date="2019" name="Int. J. Syst. Evol. Microbiol.">
        <title>The Global Catalogue of Microorganisms (GCM) 10K type strain sequencing project: providing services to taxonomists for standard genome sequencing and annotation.</title>
        <authorList>
            <consortium name="The Broad Institute Genomics Platform"/>
            <consortium name="The Broad Institute Genome Sequencing Center for Infectious Disease"/>
            <person name="Wu L."/>
            <person name="Ma J."/>
        </authorList>
    </citation>
    <scope>NUCLEOTIDE SEQUENCE [LARGE SCALE GENOMIC DNA]</scope>
    <source>
        <strain evidence="2">JCM 18304</strain>
    </source>
</reference>
<accession>A0ABP9RM92</accession>
<keyword evidence="2" id="KW-1185">Reference proteome</keyword>
<dbReference type="InterPro" id="IPR007263">
    <property type="entry name" value="DCC1-like"/>
</dbReference>
<dbReference type="Pfam" id="PF04134">
    <property type="entry name" value="DCC1-like"/>
    <property type="match status" value="1"/>
</dbReference>
<evidence type="ECO:0000313" key="2">
    <source>
        <dbReference type="Proteomes" id="UP001501570"/>
    </source>
</evidence>
<name>A0ABP9RM92_9ACTN</name>
<comment type="caution">
    <text evidence="1">The sequence shown here is derived from an EMBL/GenBank/DDBJ whole genome shotgun (WGS) entry which is preliminary data.</text>
</comment>
<gene>
    <name evidence="1" type="ORF">GCM10023322_10210</name>
</gene>
<dbReference type="RefSeq" id="WP_345626533.1">
    <property type="nucleotide sequence ID" value="NZ_BAABJQ010000002.1"/>
</dbReference>
<evidence type="ECO:0000313" key="1">
    <source>
        <dbReference type="EMBL" id="GAA5179640.1"/>
    </source>
</evidence>
<sequence>MPERTSPILVYDGDCGFCTSSVQWLRGALPTFPAARAWQMLDLAALGLTRAEADAAVQWVAADGTRLAGARAFAALLRDQPVAALRLLGRLCDARPVRPVAAAVYRIIAANRHRLPGGTPACAVRPPAPDA</sequence>
<dbReference type="Proteomes" id="UP001501570">
    <property type="component" value="Unassembled WGS sequence"/>
</dbReference>
<dbReference type="EMBL" id="BAABJQ010000002">
    <property type="protein sequence ID" value="GAA5179640.1"/>
    <property type="molecule type" value="Genomic_DNA"/>
</dbReference>
<proteinExistence type="predicted"/>